<proteinExistence type="predicted"/>
<sequence>MWALLRRWAQPLKNLLLGSESGFHGWEKAVERAAFVYKEFLALAPKIPIKTEIHTYFLSEANQALDDLRQGRFTGAAVLMLDPSKHEHS</sequence>
<evidence type="ECO:0008006" key="3">
    <source>
        <dbReference type="Google" id="ProtNLM"/>
    </source>
</evidence>
<evidence type="ECO:0000313" key="2">
    <source>
        <dbReference type="Proteomes" id="UP000054858"/>
    </source>
</evidence>
<dbReference type="PATRIC" id="fig|29423.5.peg.916"/>
<dbReference type="Proteomes" id="UP000054858">
    <property type="component" value="Unassembled WGS sequence"/>
</dbReference>
<dbReference type="RefSeq" id="WP_025385550.1">
    <property type="nucleotide sequence ID" value="NZ_LCUA01000036.1"/>
</dbReference>
<gene>
    <name evidence="1" type="ORF">Loak_0876</name>
</gene>
<evidence type="ECO:0000313" key="1">
    <source>
        <dbReference type="EMBL" id="KTD39769.1"/>
    </source>
</evidence>
<dbReference type="AlphaFoldDB" id="A0A0W0X5J7"/>
<name>A0A0W0X5J7_9GAMM</name>
<organism evidence="1 2">
    <name type="scientific">Legionella oakridgensis</name>
    <dbReference type="NCBI Taxonomy" id="29423"/>
    <lineage>
        <taxon>Bacteria</taxon>
        <taxon>Pseudomonadati</taxon>
        <taxon>Pseudomonadota</taxon>
        <taxon>Gammaproteobacteria</taxon>
        <taxon>Legionellales</taxon>
        <taxon>Legionellaceae</taxon>
        <taxon>Legionella</taxon>
    </lineage>
</organism>
<dbReference type="EMBL" id="LNYP01000013">
    <property type="protein sequence ID" value="KTD39769.1"/>
    <property type="molecule type" value="Genomic_DNA"/>
</dbReference>
<reference evidence="1 2" key="1">
    <citation type="submission" date="2015-11" db="EMBL/GenBank/DDBJ databases">
        <title>Genomic analysis of 38 Legionella species identifies large and diverse effector repertoires.</title>
        <authorList>
            <person name="Burstein D."/>
            <person name="Amaro F."/>
            <person name="Zusman T."/>
            <person name="Lifshitz Z."/>
            <person name="Cohen O."/>
            <person name="Gilbert J.A."/>
            <person name="Pupko T."/>
            <person name="Shuman H.A."/>
            <person name="Segal G."/>
        </authorList>
    </citation>
    <scope>NUCLEOTIDE SEQUENCE [LARGE SCALE GENOMIC DNA]</scope>
    <source>
        <strain evidence="1 2">Oak Ridge-10</strain>
    </source>
</reference>
<comment type="caution">
    <text evidence="1">The sequence shown here is derived from an EMBL/GenBank/DDBJ whole genome shotgun (WGS) entry which is preliminary data.</text>
</comment>
<protein>
    <recommendedName>
        <fullName evidence="3">Alcohol dehydrogenase</fullName>
    </recommendedName>
</protein>
<accession>A0A0W0X5J7</accession>